<proteinExistence type="predicted"/>
<organism evidence="1 2">
    <name type="scientific">Candidatus Zambryskibacteria bacterium RIFOXYC1_FULL_39_10</name>
    <dbReference type="NCBI Taxonomy" id="1802779"/>
    <lineage>
        <taxon>Bacteria</taxon>
        <taxon>Candidatus Zambryskiibacteriota</taxon>
    </lineage>
</organism>
<sequence length="145" mass="16560">MNNIIEMAPTGPDDANEKSYREYQELGGIINKKDYTNALMMAENTTILDKTRIAQAENIARFVGIELHNTENAIDQKIALYAILRSDLKPKEVEHHHSQMGDQRLFAEVLRMLGDVESLDKMIKSYPNIFLGDHEKSHEEYPKAA</sequence>
<evidence type="ECO:0000313" key="2">
    <source>
        <dbReference type="Proteomes" id="UP000177697"/>
    </source>
</evidence>
<dbReference type="Proteomes" id="UP000177697">
    <property type="component" value="Unassembled WGS sequence"/>
</dbReference>
<evidence type="ECO:0000313" key="1">
    <source>
        <dbReference type="EMBL" id="OHB14661.1"/>
    </source>
</evidence>
<reference evidence="1 2" key="1">
    <citation type="journal article" date="2016" name="Nat. Commun.">
        <title>Thousands of microbial genomes shed light on interconnected biogeochemical processes in an aquifer system.</title>
        <authorList>
            <person name="Anantharaman K."/>
            <person name="Brown C.T."/>
            <person name="Hug L.A."/>
            <person name="Sharon I."/>
            <person name="Castelle C.J."/>
            <person name="Probst A.J."/>
            <person name="Thomas B.C."/>
            <person name="Singh A."/>
            <person name="Wilkins M.J."/>
            <person name="Karaoz U."/>
            <person name="Brodie E.L."/>
            <person name="Williams K.H."/>
            <person name="Hubbard S.S."/>
            <person name="Banfield J.F."/>
        </authorList>
    </citation>
    <scope>NUCLEOTIDE SEQUENCE [LARGE SCALE GENOMIC DNA]</scope>
</reference>
<dbReference type="EMBL" id="MHWW01000017">
    <property type="protein sequence ID" value="OHB14661.1"/>
    <property type="molecule type" value="Genomic_DNA"/>
</dbReference>
<protein>
    <submittedName>
        <fullName evidence="1">Uncharacterized protein</fullName>
    </submittedName>
</protein>
<gene>
    <name evidence="1" type="ORF">A2431_00430</name>
</gene>
<dbReference type="AlphaFoldDB" id="A0A1G2UZ55"/>
<comment type="caution">
    <text evidence="1">The sequence shown here is derived from an EMBL/GenBank/DDBJ whole genome shotgun (WGS) entry which is preliminary data.</text>
</comment>
<name>A0A1G2UZ55_9BACT</name>
<accession>A0A1G2UZ55</accession>